<evidence type="ECO:0000256" key="8">
    <source>
        <dbReference type="PIRSR" id="PIRSR000114-2"/>
    </source>
</evidence>
<keyword evidence="3" id="KW-0560">Oxidoreductase</keyword>
<dbReference type="PANTHER" id="PTHR11728:SF1">
    <property type="entry name" value="GLYCEROL-3-PHOSPHATE DEHYDROGENASE [NAD(+)] 2, CHLOROPLASTIC"/>
    <property type="match status" value="1"/>
</dbReference>
<dbReference type="SUPFAM" id="SSF51735">
    <property type="entry name" value="NAD(P)-binding Rossmann-fold domains"/>
    <property type="match status" value="1"/>
</dbReference>
<comment type="similarity">
    <text evidence="1">Belongs to the NAD-dependent glycerol-3-phosphate dehydrogenase family.</text>
</comment>
<proteinExistence type="inferred from homology"/>
<accession>A0A2H0PX41</accession>
<dbReference type="PANTHER" id="PTHR11728">
    <property type="entry name" value="GLYCEROL-3-PHOSPHATE DEHYDROGENASE"/>
    <property type="match status" value="1"/>
</dbReference>
<dbReference type="InterPro" id="IPR036291">
    <property type="entry name" value="NAD(P)-bd_dom_sf"/>
</dbReference>
<organism evidence="12 13">
    <name type="scientific">Candidatus Brennerbacteria bacterium CG11_big_fil_rev_8_21_14_0_20_43_10</name>
    <dbReference type="NCBI Taxonomy" id="1974523"/>
    <lineage>
        <taxon>Bacteria</taxon>
        <taxon>Candidatus Brenneribacteriota</taxon>
    </lineage>
</organism>
<dbReference type="InterPro" id="IPR006109">
    <property type="entry name" value="G3P_DH_NAD-dep_C"/>
</dbReference>
<keyword evidence="4" id="KW-0443">Lipid metabolism</keyword>
<feature type="binding site" evidence="8">
    <location>
        <begin position="285"/>
        <end position="286"/>
    </location>
    <ligand>
        <name>substrate</name>
    </ligand>
</feature>
<dbReference type="GO" id="GO:0046168">
    <property type="term" value="P:glycerol-3-phosphate catabolic process"/>
    <property type="evidence" value="ECO:0007669"/>
    <property type="project" value="InterPro"/>
</dbReference>
<feature type="binding site" evidence="9">
    <location>
        <begin position="65"/>
        <end position="70"/>
    </location>
    <ligand>
        <name>NAD(+)</name>
        <dbReference type="ChEBI" id="CHEBI:57540"/>
    </ligand>
</feature>
<gene>
    <name evidence="12" type="ORF">COV41_01095</name>
</gene>
<dbReference type="GO" id="GO:0005829">
    <property type="term" value="C:cytosol"/>
    <property type="evidence" value="ECO:0007669"/>
    <property type="project" value="TreeGrafter"/>
</dbReference>
<dbReference type="Proteomes" id="UP000236846">
    <property type="component" value="Unassembled WGS sequence"/>
</dbReference>
<keyword evidence="5" id="KW-0594">Phospholipid biosynthesis</keyword>
<evidence type="ECO:0000256" key="1">
    <source>
        <dbReference type="ARBA" id="ARBA00011009"/>
    </source>
</evidence>
<feature type="binding site" evidence="8">
    <location>
        <position position="141"/>
    </location>
    <ligand>
        <name>substrate</name>
    </ligand>
</feature>
<dbReference type="PIRSF" id="PIRSF000114">
    <property type="entry name" value="Glycerol-3-P_dh"/>
    <property type="match status" value="1"/>
</dbReference>
<feature type="active site" description="Proton acceptor" evidence="7">
    <location>
        <position position="221"/>
    </location>
</feature>
<evidence type="ECO:0000313" key="12">
    <source>
        <dbReference type="EMBL" id="PIR26609.1"/>
    </source>
</evidence>
<dbReference type="GO" id="GO:0008654">
    <property type="term" value="P:phospholipid biosynthetic process"/>
    <property type="evidence" value="ECO:0007669"/>
    <property type="project" value="UniProtKB-KW"/>
</dbReference>
<evidence type="ECO:0000256" key="6">
    <source>
        <dbReference type="ARBA" id="ARBA00023264"/>
    </source>
</evidence>
<comment type="caution">
    <text evidence="12">The sequence shown here is derived from an EMBL/GenBank/DDBJ whole genome shotgun (WGS) entry which is preliminary data.</text>
</comment>
<dbReference type="InterPro" id="IPR013328">
    <property type="entry name" value="6PGD_dom2"/>
</dbReference>
<dbReference type="AlphaFoldDB" id="A0A2H0PX41"/>
<evidence type="ECO:0000256" key="2">
    <source>
        <dbReference type="ARBA" id="ARBA00022516"/>
    </source>
</evidence>
<reference evidence="12 13" key="1">
    <citation type="submission" date="2017-09" db="EMBL/GenBank/DDBJ databases">
        <title>Depth-based differentiation of microbial function through sediment-hosted aquifers and enrichment of novel symbionts in the deep terrestrial subsurface.</title>
        <authorList>
            <person name="Probst A.J."/>
            <person name="Ladd B."/>
            <person name="Jarett J.K."/>
            <person name="Geller-Mcgrath D.E."/>
            <person name="Sieber C.M."/>
            <person name="Emerson J.B."/>
            <person name="Anantharaman K."/>
            <person name="Thomas B.C."/>
            <person name="Malmstrom R."/>
            <person name="Stieglmeier M."/>
            <person name="Klingl A."/>
            <person name="Woyke T."/>
            <person name="Ryan C.M."/>
            <person name="Banfield J.F."/>
        </authorList>
    </citation>
    <scope>NUCLEOTIDE SEQUENCE [LARGE SCALE GENOMIC DNA]</scope>
    <source>
        <strain evidence="12">CG11_big_fil_rev_8_21_14_0_20_43_10</strain>
    </source>
</reference>
<dbReference type="EMBL" id="PCXE01000017">
    <property type="protein sequence ID" value="PIR26609.1"/>
    <property type="molecule type" value="Genomic_DNA"/>
</dbReference>
<dbReference type="InterPro" id="IPR008927">
    <property type="entry name" value="6-PGluconate_DH-like_C_sf"/>
</dbReference>
<dbReference type="Pfam" id="PF01210">
    <property type="entry name" value="NAD_Gly3P_dh_N"/>
    <property type="match status" value="1"/>
</dbReference>
<name>A0A2H0PX41_9BACT</name>
<dbReference type="SUPFAM" id="SSF48179">
    <property type="entry name" value="6-phosphogluconate dehydrogenase C-terminal domain-like"/>
    <property type="match status" value="1"/>
</dbReference>
<evidence type="ECO:0000259" key="10">
    <source>
        <dbReference type="Pfam" id="PF01210"/>
    </source>
</evidence>
<keyword evidence="9" id="KW-0520">NAD</keyword>
<feature type="binding site" evidence="9">
    <location>
        <position position="285"/>
    </location>
    <ligand>
        <name>NAD(+)</name>
        <dbReference type="ChEBI" id="CHEBI:57540"/>
    </ligand>
</feature>
<dbReference type="Gene3D" id="1.10.1040.10">
    <property type="entry name" value="N-(1-d-carboxylethyl)-l-norvaline Dehydrogenase, domain 2"/>
    <property type="match status" value="1"/>
</dbReference>
<dbReference type="GO" id="GO:0005975">
    <property type="term" value="P:carbohydrate metabolic process"/>
    <property type="evidence" value="ECO:0007669"/>
    <property type="project" value="InterPro"/>
</dbReference>
<evidence type="ECO:0000256" key="9">
    <source>
        <dbReference type="PIRSR" id="PIRSR000114-3"/>
    </source>
</evidence>
<evidence type="ECO:0000313" key="13">
    <source>
        <dbReference type="Proteomes" id="UP000236846"/>
    </source>
</evidence>
<sequence length="349" mass="38679">MRVWLNMGCICCGILCRIRPLTLQKKPARSKKTYHCFKNTREVCAGTTNKLCKLFMNSYTLTCMGGGEMGACLANVFKHSGHSVYVWDIDPAKRSTEKNVKKIVSESAAVFITTPSWTVATVLRDIRDHMRPNGYVICLSKGMTDDGKTMYHMMNEMLRNPHGILAGPMIAEEINAGKSAYGVIAGNDDVCRFAFDVFEKSAIRMESEHDMESVAYASVLKNIYAIIAGMIEGWELGDNARGYVMAKILNEWDALSDAIGINKKVLCGTAGEGDFIATSISNYSRNRMMGELFAKNSVVTQQSEGIRSLTGMVRLLKERNIPTPRILAALYNVFVHQQSPSELRGALNV</sequence>
<evidence type="ECO:0000256" key="5">
    <source>
        <dbReference type="ARBA" id="ARBA00023209"/>
    </source>
</evidence>
<evidence type="ECO:0000256" key="3">
    <source>
        <dbReference type="ARBA" id="ARBA00023002"/>
    </source>
</evidence>
<dbReference type="Gene3D" id="3.40.50.720">
    <property type="entry name" value="NAD(P)-binding Rossmann-like Domain"/>
    <property type="match status" value="1"/>
</dbReference>
<evidence type="ECO:0008006" key="14">
    <source>
        <dbReference type="Google" id="ProtNLM"/>
    </source>
</evidence>
<feature type="binding site" evidence="9">
    <location>
        <position position="171"/>
    </location>
    <ligand>
        <name>NAD(+)</name>
        <dbReference type="ChEBI" id="CHEBI:57540"/>
    </ligand>
</feature>
<evidence type="ECO:0000256" key="4">
    <source>
        <dbReference type="ARBA" id="ARBA00023098"/>
    </source>
</evidence>
<evidence type="ECO:0000259" key="11">
    <source>
        <dbReference type="Pfam" id="PF07479"/>
    </source>
</evidence>
<keyword evidence="2" id="KW-0444">Lipid biosynthesis</keyword>
<dbReference type="GO" id="GO:0016616">
    <property type="term" value="F:oxidoreductase activity, acting on the CH-OH group of donors, NAD or NADP as acceptor"/>
    <property type="evidence" value="ECO:0007669"/>
    <property type="project" value="InterPro"/>
</dbReference>
<dbReference type="GO" id="GO:0051287">
    <property type="term" value="F:NAD binding"/>
    <property type="evidence" value="ECO:0007669"/>
    <property type="project" value="InterPro"/>
</dbReference>
<dbReference type="InterPro" id="IPR006168">
    <property type="entry name" value="G3P_DH_NAD-dep"/>
</dbReference>
<protein>
    <recommendedName>
        <fullName evidence="14">Glycerol-3-phosphate dehydrogenase</fullName>
    </recommendedName>
</protein>
<keyword evidence="6" id="KW-1208">Phospholipid metabolism</keyword>
<dbReference type="InterPro" id="IPR011128">
    <property type="entry name" value="G3P_DH_NAD-dep_N"/>
</dbReference>
<feature type="domain" description="Glycerol-3-phosphate dehydrogenase NAD-dependent C-terminal" evidence="11">
    <location>
        <begin position="210"/>
        <end position="343"/>
    </location>
</feature>
<dbReference type="Pfam" id="PF07479">
    <property type="entry name" value="NAD_Gly3P_dh_C"/>
    <property type="match status" value="1"/>
</dbReference>
<evidence type="ECO:0000256" key="7">
    <source>
        <dbReference type="PIRSR" id="PIRSR000114-1"/>
    </source>
</evidence>
<feature type="domain" description="Glycerol-3-phosphate dehydrogenase NAD-dependent N-terminal" evidence="10">
    <location>
        <begin position="96"/>
        <end position="188"/>
    </location>
</feature>